<proteinExistence type="predicted"/>
<gene>
    <name evidence="1" type="ORF">HK099_001204</name>
</gene>
<organism evidence="1 2">
    <name type="scientific">Clydaea vesicula</name>
    <dbReference type="NCBI Taxonomy" id="447962"/>
    <lineage>
        <taxon>Eukaryota</taxon>
        <taxon>Fungi</taxon>
        <taxon>Fungi incertae sedis</taxon>
        <taxon>Chytridiomycota</taxon>
        <taxon>Chytridiomycota incertae sedis</taxon>
        <taxon>Chytridiomycetes</taxon>
        <taxon>Lobulomycetales</taxon>
        <taxon>Lobulomycetaceae</taxon>
        <taxon>Clydaea</taxon>
    </lineage>
</organism>
<dbReference type="Proteomes" id="UP001211065">
    <property type="component" value="Unassembled WGS sequence"/>
</dbReference>
<comment type="caution">
    <text evidence="1">The sequence shown here is derived from an EMBL/GenBank/DDBJ whole genome shotgun (WGS) entry which is preliminary data.</text>
</comment>
<evidence type="ECO:0000313" key="1">
    <source>
        <dbReference type="EMBL" id="KAJ3204268.1"/>
    </source>
</evidence>
<keyword evidence="2" id="KW-1185">Reference proteome</keyword>
<sequence length="121" mass="14189">MIEPKSLVDQSTDNFAKNEFDFLLQEQVVQNFDQGLISKSLESIEHSDIYFPQQQQIFSKNQNLICSNKSNGQHNPNNYNGLNQDTMFDMEQKKFDGDFVSESIKERHNLRKKSEDLLHLF</sequence>
<name>A0AAD5XW43_9FUNG</name>
<accession>A0AAD5XW43</accession>
<dbReference type="AlphaFoldDB" id="A0AAD5XW43"/>
<dbReference type="EMBL" id="JADGJW010001319">
    <property type="protein sequence ID" value="KAJ3204268.1"/>
    <property type="molecule type" value="Genomic_DNA"/>
</dbReference>
<evidence type="ECO:0000313" key="2">
    <source>
        <dbReference type="Proteomes" id="UP001211065"/>
    </source>
</evidence>
<reference evidence="1" key="1">
    <citation type="submission" date="2020-05" db="EMBL/GenBank/DDBJ databases">
        <title>Phylogenomic resolution of chytrid fungi.</title>
        <authorList>
            <person name="Stajich J.E."/>
            <person name="Amses K."/>
            <person name="Simmons R."/>
            <person name="Seto K."/>
            <person name="Myers J."/>
            <person name="Bonds A."/>
            <person name="Quandt C.A."/>
            <person name="Barry K."/>
            <person name="Liu P."/>
            <person name="Grigoriev I."/>
            <person name="Longcore J.E."/>
            <person name="James T.Y."/>
        </authorList>
    </citation>
    <scope>NUCLEOTIDE SEQUENCE</scope>
    <source>
        <strain evidence="1">JEL0476</strain>
    </source>
</reference>
<protein>
    <submittedName>
        <fullName evidence="1">Uncharacterized protein</fullName>
    </submittedName>
</protein>